<dbReference type="PANTHER" id="PTHR47471">
    <property type="entry name" value="GYF DOMAIN-CONTAINING PROTEIN"/>
    <property type="match status" value="1"/>
</dbReference>
<keyword evidence="2" id="KW-1185">Reference proteome</keyword>
<name>A0A9D5AYA3_PEA</name>
<reference evidence="1 2" key="1">
    <citation type="journal article" date="2022" name="Nat. Genet.">
        <title>Improved pea reference genome and pan-genome highlight genomic features and evolutionary characteristics.</title>
        <authorList>
            <person name="Yang T."/>
            <person name="Liu R."/>
            <person name="Luo Y."/>
            <person name="Hu S."/>
            <person name="Wang D."/>
            <person name="Wang C."/>
            <person name="Pandey M.K."/>
            <person name="Ge S."/>
            <person name="Xu Q."/>
            <person name="Li N."/>
            <person name="Li G."/>
            <person name="Huang Y."/>
            <person name="Saxena R.K."/>
            <person name="Ji Y."/>
            <person name="Li M."/>
            <person name="Yan X."/>
            <person name="He Y."/>
            <person name="Liu Y."/>
            <person name="Wang X."/>
            <person name="Xiang C."/>
            <person name="Varshney R.K."/>
            <person name="Ding H."/>
            <person name="Gao S."/>
            <person name="Zong X."/>
        </authorList>
    </citation>
    <scope>NUCLEOTIDE SEQUENCE [LARGE SCALE GENOMIC DNA]</scope>
    <source>
        <strain evidence="1 2">cv. Zhongwan 6</strain>
    </source>
</reference>
<evidence type="ECO:0000313" key="2">
    <source>
        <dbReference type="Proteomes" id="UP001058974"/>
    </source>
</evidence>
<comment type="caution">
    <text evidence="1">The sequence shown here is derived from an EMBL/GenBank/DDBJ whole genome shotgun (WGS) entry which is preliminary data.</text>
</comment>
<gene>
    <name evidence="1" type="ORF">KIW84_033653</name>
</gene>
<proteinExistence type="predicted"/>
<sequence length="157" mass="17795">MDSANEAENSSGNLGPSGVDGINNPYFLAQRMELERQRSLPNPYPCWPGIDTTSFLPKSVPDASPYSKLMPLLSDNSRQFHSPNFLVDLSYPRIIRHGHCIKHNQSPVKIKPNHTTVMPNSIITRIKSDHDADDAHLELHYVESAFMETILPRRKLY</sequence>
<dbReference type="AlphaFoldDB" id="A0A9D5AYA3"/>
<dbReference type="Proteomes" id="UP001058974">
    <property type="component" value="Chromosome 3"/>
</dbReference>
<accession>A0A9D5AYA3</accession>
<dbReference type="Gramene" id="Psat03G0365300-T1">
    <property type="protein sequence ID" value="KAI5428737.1"/>
    <property type="gene ID" value="KIW84_033653"/>
</dbReference>
<dbReference type="EMBL" id="JAMSHJ010000003">
    <property type="protein sequence ID" value="KAI5428737.1"/>
    <property type="molecule type" value="Genomic_DNA"/>
</dbReference>
<dbReference type="PANTHER" id="PTHR47471:SF1">
    <property type="entry name" value="PROTEIN ESSENTIAL FOR POTEXVIRUS ACCUMULATION 1"/>
    <property type="match status" value="1"/>
</dbReference>
<evidence type="ECO:0000313" key="1">
    <source>
        <dbReference type="EMBL" id="KAI5428737.1"/>
    </source>
</evidence>
<protein>
    <submittedName>
        <fullName evidence="1">Uncharacterized protein</fullName>
    </submittedName>
</protein>
<organism evidence="1 2">
    <name type="scientific">Pisum sativum</name>
    <name type="common">Garden pea</name>
    <name type="synonym">Lathyrus oleraceus</name>
    <dbReference type="NCBI Taxonomy" id="3888"/>
    <lineage>
        <taxon>Eukaryota</taxon>
        <taxon>Viridiplantae</taxon>
        <taxon>Streptophyta</taxon>
        <taxon>Embryophyta</taxon>
        <taxon>Tracheophyta</taxon>
        <taxon>Spermatophyta</taxon>
        <taxon>Magnoliopsida</taxon>
        <taxon>eudicotyledons</taxon>
        <taxon>Gunneridae</taxon>
        <taxon>Pentapetalae</taxon>
        <taxon>rosids</taxon>
        <taxon>fabids</taxon>
        <taxon>Fabales</taxon>
        <taxon>Fabaceae</taxon>
        <taxon>Papilionoideae</taxon>
        <taxon>50 kb inversion clade</taxon>
        <taxon>NPAAA clade</taxon>
        <taxon>Hologalegina</taxon>
        <taxon>IRL clade</taxon>
        <taxon>Fabeae</taxon>
        <taxon>Lathyrus</taxon>
    </lineage>
</organism>